<keyword evidence="3" id="KW-1185">Reference proteome</keyword>
<proteinExistence type="predicted"/>
<dbReference type="AlphaFoldDB" id="A0A398BB18"/>
<evidence type="ECO:0000313" key="2">
    <source>
        <dbReference type="EMBL" id="RID86038.1"/>
    </source>
</evidence>
<dbReference type="PANTHER" id="PTHR40032:SF1">
    <property type="entry name" value="EXPORTED PROTEIN"/>
    <property type="match status" value="1"/>
</dbReference>
<dbReference type="Pfam" id="PF12671">
    <property type="entry name" value="Amidase_6"/>
    <property type="match status" value="1"/>
</dbReference>
<protein>
    <recommendedName>
        <fullName evidence="1">Putative amidase domain-containing protein</fullName>
    </recommendedName>
</protein>
<accession>A0A398BB18</accession>
<organism evidence="2 3">
    <name type="scientific">Peribacillus asahii</name>
    <dbReference type="NCBI Taxonomy" id="228899"/>
    <lineage>
        <taxon>Bacteria</taxon>
        <taxon>Bacillati</taxon>
        <taxon>Bacillota</taxon>
        <taxon>Bacilli</taxon>
        <taxon>Bacillales</taxon>
        <taxon>Bacillaceae</taxon>
        <taxon>Peribacillus</taxon>
    </lineage>
</organism>
<dbReference type="PANTHER" id="PTHR40032">
    <property type="entry name" value="EXPORTED PROTEIN-RELATED"/>
    <property type="match status" value="1"/>
</dbReference>
<feature type="domain" description="Putative amidase" evidence="1">
    <location>
        <begin position="130"/>
        <end position="278"/>
    </location>
</feature>
<dbReference type="EMBL" id="QWVS01000016">
    <property type="protein sequence ID" value="RID86038.1"/>
    <property type="molecule type" value="Genomic_DNA"/>
</dbReference>
<dbReference type="RefSeq" id="WP_119116975.1">
    <property type="nucleotide sequence ID" value="NZ_QWVS01000016.1"/>
</dbReference>
<reference evidence="2 3" key="1">
    <citation type="submission" date="2018-08" db="EMBL/GenBank/DDBJ databases">
        <title>Bacillus jemisoniae sp. nov., Bacillus chryseoplanitiae sp. nov., Bacillus resnikiae sp. nov., and Bacillus frankliniae sp. nov., isolated from Viking spacecraft and associated surfaces.</title>
        <authorList>
            <person name="Seuylemezian A."/>
            <person name="Vaishampayan P."/>
        </authorList>
    </citation>
    <scope>NUCLEOTIDE SEQUENCE [LARGE SCALE GENOMIC DNA]</scope>
    <source>
        <strain evidence="2 3">MA001</strain>
    </source>
</reference>
<name>A0A398BB18_9BACI</name>
<gene>
    <name evidence="2" type="ORF">D1953_09640</name>
</gene>
<dbReference type="InterPro" id="IPR024301">
    <property type="entry name" value="Amidase_6"/>
</dbReference>
<sequence length="288" mass="34178">MREQLKELLQTRIEQYISSDERRAEQMDEKPLRKNQLLEKREADIVRVHAAGKVHSLFYDRKDTVLAYQVHLQCLIKQGDTFFIEEEIEEREARFQNGLIVNDYEVELLSEDTFLPEQRVEDTQRITYTYDRRKAVQYAERWWNEFNPAYNKFADNCTNYISQCLHAGNIPMWGSPNRNKGWWMSGKSWSYSWTTAHGFYMLLASGRGIRTQAVTYAQELNLGDIICIDFEGDGRFDHSLIVTAKDIYGMPLVNAHTVNSRRRYWTYEDSTRYTPNIVYKFFRILDGR</sequence>
<dbReference type="Proteomes" id="UP000266016">
    <property type="component" value="Unassembled WGS sequence"/>
</dbReference>
<comment type="caution">
    <text evidence="2">The sequence shown here is derived from an EMBL/GenBank/DDBJ whole genome shotgun (WGS) entry which is preliminary data.</text>
</comment>
<evidence type="ECO:0000259" key="1">
    <source>
        <dbReference type="Pfam" id="PF12671"/>
    </source>
</evidence>
<evidence type="ECO:0000313" key="3">
    <source>
        <dbReference type="Proteomes" id="UP000266016"/>
    </source>
</evidence>